<name>A0A879R353_9CAUD</name>
<accession>A0A879R353</accession>
<reference evidence="1" key="1">
    <citation type="submission" date="2020-09" db="EMBL/GenBank/DDBJ databases">
        <authorList>
            <person name="Zhang D."/>
            <person name="Hatherill J.R."/>
            <person name="Ramirez J.F."/>
            <person name="Edinger B."/>
            <person name="Balarin R."/>
            <person name="Sullivan A."/>
            <person name="Humpal K.M."/>
            <person name="Guseva A."/>
            <person name="Butela K.A."/>
            <person name="Garlena R.A."/>
            <person name="Russell D.A."/>
            <person name="Pope W.H."/>
            <person name="Jacobs-Sera D."/>
            <person name="Hatfull G.F."/>
        </authorList>
    </citation>
    <scope>NUCLEOTIDE SEQUENCE</scope>
</reference>
<dbReference type="GeneID" id="77946342"/>
<proteinExistence type="predicted"/>
<sequence length="65" mass="7860">MIESRHIHNEGLMIAQKQRMQITLDIECYDDFDVHDINWRELLQLEGDENVNVHVNDLDPYEMLY</sequence>
<dbReference type="Proteomes" id="UP000664915">
    <property type="component" value="Segment"/>
</dbReference>
<dbReference type="KEGG" id="vg:77946342"/>
<protein>
    <submittedName>
        <fullName evidence="1">Uncharacterized protein</fullName>
    </submittedName>
</protein>
<evidence type="ECO:0000313" key="1">
    <source>
        <dbReference type="EMBL" id="QPX48137.1"/>
    </source>
</evidence>
<organism evidence="1 2">
    <name type="scientific">Synechococcus phage S-SRM01</name>
    <dbReference type="NCBI Taxonomy" id="2781608"/>
    <lineage>
        <taxon>Viruses</taxon>
        <taxon>Duplodnaviria</taxon>
        <taxon>Heunggongvirae</taxon>
        <taxon>Uroviricota</taxon>
        <taxon>Caudoviricetes</taxon>
        <taxon>Pantevenvirales</taxon>
        <taxon>Kyanoviridae</taxon>
        <taxon>Serangoonvirus</taxon>
        <taxon>Serangoonvirus essarone</taxon>
    </lineage>
</organism>
<dbReference type="RefSeq" id="YP_010670147.1">
    <property type="nucleotide sequence ID" value="NC_070963.1"/>
</dbReference>
<evidence type="ECO:0000313" key="2">
    <source>
        <dbReference type="Proteomes" id="UP000664915"/>
    </source>
</evidence>
<keyword evidence="2" id="KW-1185">Reference proteome</keyword>
<dbReference type="EMBL" id="MW015081">
    <property type="protein sequence ID" value="QPX48137.1"/>
    <property type="molecule type" value="Genomic_DNA"/>
</dbReference>